<dbReference type="InterPro" id="IPR009596">
    <property type="entry name" value="DUF1204"/>
</dbReference>
<keyword evidence="1" id="KW-0175">Coiled coil</keyword>
<evidence type="ECO:0000256" key="1">
    <source>
        <dbReference type="SAM" id="Coils"/>
    </source>
</evidence>
<name>A0ABM0X5C2_CAMSA</name>
<feature type="compositionally biased region" description="Basic residues" evidence="2">
    <location>
        <begin position="293"/>
        <end position="306"/>
    </location>
</feature>
<evidence type="ECO:0000313" key="5">
    <source>
        <dbReference type="RefSeq" id="XP_010480953.1"/>
    </source>
</evidence>
<dbReference type="Pfam" id="PF06721">
    <property type="entry name" value="DUF1204"/>
    <property type="match status" value="1"/>
</dbReference>
<keyword evidence="4" id="KW-1185">Reference proteome</keyword>
<feature type="coiled-coil region" evidence="1">
    <location>
        <begin position="63"/>
        <end position="122"/>
    </location>
</feature>
<dbReference type="GeneID" id="104759765"/>
<sequence>MERLNLEVPDVSAHFLRSTGTPPTPLSDPPRLHDRSEGKLIPVDRLREKDSVTDVVKTSFELIATSNRAVSRYERNIRELEAAAAERPDHSADKVKWLKNQLAEALRSNRKLSEQVAKLKHSRGGLVAERDELRVKLGNSESSRDELNVALESEMKWLRVRREDYCLYMKLSAYRHLVGRAQRLLSKHKSYADPFEGSRPKFLEYNQAVGNKHILEALVADGQISLLVDGVIERVDNVAAQLKEELNRSSFPISLLLTLTCPRVLLLPFQRWNGSGRRASRKFVMSSRTGHPAMRRRGRPRRRGVP</sequence>
<protein>
    <submittedName>
        <fullName evidence="5">Uncharacterized protein LOC104759765</fullName>
    </submittedName>
</protein>
<accession>A0ABM0X5C2</accession>
<evidence type="ECO:0000256" key="2">
    <source>
        <dbReference type="SAM" id="MobiDB-lite"/>
    </source>
</evidence>
<organism evidence="4 5">
    <name type="scientific">Camelina sativa</name>
    <name type="common">False flax</name>
    <name type="synonym">Myagrum sativum</name>
    <dbReference type="NCBI Taxonomy" id="90675"/>
    <lineage>
        <taxon>Eukaryota</taxon>
        <taxon>Viridiplantae</taxon>
        <taxon>Streptophyta</taxon>
        <taxon>Embryophyta</taxon>
        <taxon>Tracheophyta</taxon>
        <taxon>Spermatophyta</taxon>
        <taxon>Magnoliopsida</taxon>
        <taxon>eudicotyledons</taxon>
        <taxon>Gunneridae</taxon>
        <taxon>Pentapetalae</taxon>
        <taxon>rosids</taxon>
        <taxon>malvids</taxon>
        <taxon>Brassicales</taxon>
        <taxon>Brassicaceae</taxon>
        <taxon>Camelineae</taxon>
        <taxon>Camelina</taxon>
    </lineage>
</organism>
<reference evidence="4" key="1">
    <citation type="journal article" date="2014" name="Nat. Commun.">
        <title>The emerging biofuel crop Camelina sativa retains a highly undifferentiated hexaploid genome structure.</title>
        <authorList>
            <person name="Kagale S."/>
            <person name="Koh C."/>
            <person name="Nixon J."/>
            <person name="Bollina V."/>
            <person name="Clarke W.E."/>
            <person name="Tuteja R."/>
            <person name="Spillane C."/>
            <person name="Robinson S.J."/>
            <person name="Links M.G."/>
            <person name="Clarke C."/>
            <person name="Higgins E.E."/>
            <person name="Huebert T."/>
            <person name="Sharpe A.G."/>
            <person name="Parkin I.A."/>
        </authorList>
    </citation>
    <scope>NUCLEOTIDE SEQUENCE [LARGE SCALE GENOMIC DNA]</scope>
    <source>
        <strain evidence="4">cv. DH55</strain>
    </source>
</reference>
<gene>
    <name evidence="5" type="primary">LOC104759765</name>
</gene>
<evidence type="ECO:0000313" key="4">
    <source>
        <dbReference type="Proteomes" id="UP000694864"/>
    </source>
</evidence>
<feature type="region of interest" description="Disordered" evidence="2">
    <location>
        <begin position="284"/>
        <end position="306"/>
    </location>
</feature>
<dbReference type="Proteomes" id="UP000694864">
    <property type="component" value="Chromosome 17"/>
</dbReference>
<feature type="domain" description="DUF1204" evidence="3">
    <location>
        <begin position="114"/>
        <end position="246"/>
    </location>
</feature>
<dbReference type="RefSeq" id="XP_010480953.1">
    <property type="nucleotide sequence ID" value="XM_010482651.1"/>
</dbReference>
<proteinExistence type="predicted"/>
<feature type="region of interest" description="Disordered" evidence="2">
    <location>
        <begin position="1"/>
        <end position="36"/>
    </location>
</feature>
<evidence type="ECO:0000259" key="3">
    <source>
        <dbReference type="Pfam" id="PF06721"/>
    </source>
</evidence>
<reference evidence="5" key="2">
    <citation type="submission" date="2025-08" db="UniProtKB">
        <authorList>
            <consortium name="RefSeq"/>
        </authorList>
    </citation>
    <scope>IDENTIFICATION</scope>
    <source>
        <tissue evidence="5">Leaf</tissue>
    </source>
</reference>